<dbReference type="Proteomes" id="UP001054945">
    <property type="component" value="Unassembled WGS sequence"/>
</dbReference>
<protein>
    <submittedName>
        <fullName evidence="1">Uncharacterized protein</fullName>
    </submittedName>
</protein>
<name>A0AAV4UNP5_CAEEX</name>
<gene>
    <name evidence="1" type="ORF">CEXT_633731</name>
</gene>
<organism evidence="1 2">
    <name type="scientific">Caerostris extrusa</name>
    <name type="common">Bark spider</name>
    <name type="synonym">Caerostris bankana</name>
    <dbReference type="NCBI Taxonomy" id="172846"/>
    <lineage>
        <taxon>Eukaryota</taxon>
        <taxon>Metazoa</taxon>
        <taxon>Ecdysozoa</taxon>
        <taxon>Arthropoda</taxon>
        <taxon>Chelicerata</taxon>
        <taxon>Arachnida</taxon>
        <taxon>Araneae</taxon>
        <taxon>Araneomorphae</taxon>
        <taxon>Entelegynae</taxon>
        <taxon>Araneoidea</taxon>
        <taxon>Araneidae</taxon>
        <taxon>Caerostris</taxon>
    </lineage>
</organism>
<comment type="caution">
    <text evidence="1">The sequence shown here is derived from an EMBL/GenBank/DDBJ whole genome shotgun (WGS) entry which is preliminary data.</text>
</comment>
<dbReference type="AlphaFoldDB" id="A0AAV4UNP5"/>
<proteinExistence type="predicted"/>
<evidence type="ECO:0000313" key="1">
    <source>
        <dbReference type="EMBL" id="GIY59394.1"/>
    </source>
</evidence>
<accession>A0AAV4UNP5</accession>
<sequence>MITLHTSWIRIPCFGDHCLRDLRTLKFENHCVPPNPLAEFDLIQVNKFCSINSVRNCCSIKQLASKLVQDVIGGVGICCPVFGCRRTEHYSSSEYFPCIYCDSTCQTSTQYPFSRERICT</sequence>
<reference evidence="1 2" key="1">
    <citation type="submission" date="2021-06" db="EMBL/GenBank/DDBJ databases">
        <title>Caerostris extrusa draft genome.</title>
        <authorList>
            <person name="Kono N."/>
            <person name="Arakawa K."/>
        </authorList>
    </citation>
    <scope>NUCLEOTIDE SEQUENCE [LARGE SCALE GENOMIC DNA]</scope>
</reference>
<evidence type="ECO:0000313" key="2">
    <source>
        <dbReference type="Proteomes" id="UP001054945"/>
    </source>
</evidence>
<keyword evidence="2" id="KW-1185">Reference proteome</keyword>
<dbReference type="EMBL" id="BPLR01013201">
    <property type="protein sequence ID" value="GIY59394.1"/>
    <property type="molecule type" value="Genomic_DNA"/>
</dbReference>